<feature type="binding site" evidence="11">
    <location>
        <position position="312"/>
    </location>
    <ligand>
        <name>Mg(2+)</name>
        <dbReference type="ChEBI" id="CHEBI:18420"/>
    </ligand>
</feature>
<dbReference type="Pfam" id="PF02424">
    <property type="entry name" value="ApbE"/>
    <property type="match status" value="1"/>
</dbReference>
<dbReference type="RefSeq" id="WP_087678149.1">
    <property type="nucleotide sequence ID" value="NZ_FUWV01000003.1"/>
</dbReference>
<dbReference type="PROSITE" id="PS51257">
    <property type="entry name" value="PROKAR_LIPOPROTEIN"/>
    <property type="match status" value="1"/>
</dbReference>
<keyword evidence="6 10" id="KW-0274">FAD</keyword>
<evidence type="ECO:0000256" key="8">
    <source>
        <dbReference type="ARBA" id="ARBA00031306"/>
    </source>
</evidence>
<keyword evidence="12" id="KW-1003">Cell membrane</keyword>
<keyword evidence="14" id="KW-1185">Reference proteome</keyword>
<keyword evidence="5 10" id="KW-0479">Metal-binding</keyword>
<dbReference type="Gene3D" id="3.10.520.10">
    <property type="entry name" value="ApbE-like domains"/>
    <property type="match status" value="1"/>
</dbReference>
<sequence length="362" mass="40978">MKKKGIIFLLFIILLSNIIIGCQKEPVYEKYSYTFYDTFDTITTVVGYTETEEEFQEYATFIENRMTELDKLFDKYHTYPDMNNVKTINDYAGIKPIKVQKELIDLIQFSKEWYQKTNQQTNIALGAVLDIWSKYREEGKEDPKNAKIPSMEELKKANQHTNLDKVIVNTKNNTVFLKDSEMSLDVGAVAKGFALELVVDEVTKKGFTSGVISAGGNVRTIGKPLDGVRDRWGVGIQNPDKALFEKDGSNILETIFVNDTSVVTSGDYQRYYVVNGKVMHHLIDPDTLMPGKYYRSVTIVTNDSGLGDFLSTTLFLLPFEEGKKLVNSLEGVEALWVMKNGEMKFSDGMKQIMKSQGASGRD</sequence>
<dbReference type="GO" id="GO:0005886">
    <property type="term" value="C:plasma membrane"/>
    <property type="evidence" value="ECO:0007669"/>
    <property type="project" value="UniProtKB-SubCell"/>
</dbReference>
<protein>
    <recommendedName>
        <fullName evidence="2 10">FAD:protein FMN transferase</fullName>
        <ecNumber evidence="1 10">2.7.1.180</ecNumber>
    </recommendedName>
    <alternativeName>
        <fullName evidence="8 10">Flavin transferase</fullName>
    </alternativeName>
</protein>
<keyword evidence="12" id="KW-0997">Cell inner membrane</keyword>
<comment type="similarity">
    <text evidence="10 12">Belongs to the ApbE family.</text>
</comment>
<gene>
    <name evidence="13" type="ORF">SAMN02745973_00723</name>
</gene>
<keyword evidence="3 10" id="KW-0285">Flavoprotein</keyword>
<evidence type="ECO:0000256" key="12">
    <source>
        <dbReference type="RuleBase" id="RU363002"/>
    </source>
</evidence>
<dbReference type="InterPro" id="IPR003374">
    <property type="entry name" value="ApbE-like_sf"/>
</dbReference>
<name>A0A1T4KYP5_9FIRM</name>
<evidence type="ECO:0000256" key="3">
    <source>
        <dbReference type="ARBA" id="ARBA00022630"/>
    </source>
</evidence>
<evidence type="ECO:0000313" key="14">
    <source>
        <dbReference type="Proteomes" id="UP000196365"/>
    </source>
</evidence>
<evidence type="ECO:0000256" key="11">
    <source>
        <dbReference type="PIRSR" id="PIRSR006268-2"/>
    </source>
</evidence>
<evidence type="ECO:0000256" key="10">
    <source>
        <dbReference type="PIRNR" id="PIRNR006268"/>
    </source>
</evidence>
<accession>A0A1T4KYP5</accession>
<dbReference type="PANTHER" id="PTHR30040:SF2">
    <property type="entry name" value="FAD:PROTEIN FMN TRANSFERASE"/>
    <property type="match status" value="1"/>
</dbReference>
<dbReference type="EC" id="2.7.1.180" evidence="1 10"/>
<comment type="cofactor">
    <cofactor evidence="11">
        <name>Mg(2+)</name>
        <dbReference type="ChEBI" id="CHEBI:18420"/>
    </cofactor>
    <cofactor evidence="11">
        <name>Mn(2+)</name>
        <dbReference type="ChEBI" id="CHEBI:29035"/>
    </cofactor>
    <text evidence="11">Magnesium. Can also use manganese.</text>
</comment>
<evidence type="ECO:0000313" key="13">
    <source>
        <dbReference type="EMBL" id="SJZ47427.1"/>
    </source>
</evidence>
<dbReference type="SUPFAM" id="SSF143631">
    <property type="entry name" value="ApbE-like"/>
    <property type="match status" value="1"/>
</dbReference>
<evidence type="ECO:0000256" key="2">
    <source>
        <dbReference type="ARBA" id="ARBA00016337"/>
    </source>
</evidence>
<dbReference type="PIRSF" id="PIRSF006268">
    <property type="entry name" value="ApbE"/>
    <property type="match status" value="1"/>
</dbReference>
<evidence type="ECO:0000256" key="7">
    <source>
        <dbReference type="ARBA" id="ARBA00022842"/>
    </source>
</evidence>
<comment type="subcellular location">
    <subcellularLocation>
        <location evidence="12">Cell inner membrane</location>
        <topology evidence="12">Lipid-anchor</topology>
        <orientation evidence="12">Periplasmic side</orientation>
    </subcellularLocation>
</comment>
<evidence type="ECO:0000256" key="9">
    <source>
        <dbReference type="ARBA" id="ARBA00048540"/>
    </source>
</evidence>
<reference evidence="13 14" key="1">
    <citation type="submission" date="2017-02" db="EMBL/GenBank/DDBJ databases">
        <authorList>
            <person name="Peterson S.W."/>
        </authorList>
    </citation>
    <scope>NUCLEOTIDE SEQUENCE [LARGE SCALE GENOMIC DNA]</scope>
    <source>
        <strain evidence="13 14">DSM 15102</strain>
    </source>
</reference>
<proteinExistence type="inferred from homology"/>
<keyword evidence="7 10" id="KW-0460">Magnesium</keyword>
<dbReference type="GO" id="GO:0046872">
    <property type="term" value="F:metal ion binding"/>
    <property type="evidence" value="ECO:0007669"/>
    <property type="project" value="UniProtKB-UniRule"/>
</dbReference>
<dbReference type="OrthoDB" id="9778595at2"/>
<dbReference type="EMBL" id="FUWV01000003">
    <property type="protein sequence ID" value="SJZ47427.1"/>
    <property type="molecule type" value="Genomic_DNA"/>
</dbReference>
<dbReference type="PANTHER" id="PTHR30040">
    <property type="entry name" value="THIAMINE BIOSYNTHESIS LIPOPROTEIN APBE"/>
    <property type="match status" value="1"/>
</dbReference>
<evidence type="ECO:0000256" key="6">
    <source>
        <dbReference type="ARBA" id="ARBA00022827"/>
    </source>
</evidence>
<evidence type="ECO:0000256" key="5">
    <source>
        <dbReference type="ARBA" id="ARBA00022723"/>
    </source>
</evidence>
<comment type="catalytic activity">
    <reaction evidence="9 10 12">
        <text>L-threonyl-[protein] + FAD = FMN-L-threonyl-[protein] + AMP + H(+)</text>
        <dbReference type="Rhea" id="RHEA:36847"/>
        <dbReference type="Rhea" id="RHEA-COMP:11060"/>
        <dbReference type="Rhea" id="RHEA-COMP:11061"/>
        <dbReference type="ChEBI" id="CHEBI:15378"/>
        <dbReference type="ChEBI" id="CHEBI:30013"/>
        <dbReference type="ChEBI" id="CHEBI:57692"/>
        <dbReference type="ChEBI" id="CHEBI:74257"/>
        <dbReference type="ChEBI" id="CHEBI:456215"/>
        <dbReference type="EC" id="2.7.1.180"/>
    </reaction>
</comment>
<keyword evidence="12" id="KW-0472">Membrane</keyword>
<feature type="binding site" evidence="11">
    <location>
        <position position="188"/>
    </location>
    <ligand>
        <name>Mg(2+)</name>
        <dbReference type="ChEBI" id="CHEBI:18420"/>
    </ligand>
</feature>
<keyword evidence="4 10" id="KW-0808">Transferase</keyword>
<keyword evidence="12 13" id="KW-0449">Lipoprotein</keyword>
<dbReference type="AlphaFoldDB" id="A0A1T4KYP5"/>
<dbReference type="Proteomes" id="UP000196365">
    <property type="component" value="Unassembled WGS sequence"/>
</dbReference>
<feature type="binding site" evidence="11">
    <location>
        <position position="308"/>
    </location>
    <ligand>
        <name>Mg(2+)</name>
        <dbReference type="ChEBI" id="CHEBI:18420"/>
    </ligand>
</feature>
<evidence type="ECO:0000256" key="1">
    <source>
        <dbReference type="ARBA" id="ARBA00011955"/>
    </source>
</evidence>
<dbReference type="GO" id="GO:0016740">
    <property type="term" value="F:transferase activity"/>
    <property type="evidence" value="ECO:0007669"/>
    <property type="project" value="UniProtKB-UniRule"/>
</dbReference>
<comment type="function">
    <text evidence="12">Flavin transferase that catalyzes the transfer of the FMN moiety of FAD and its covalent binding to the hydroxyl group of a threonine residue in a target flavoprotein.</text>
</comment>
<evidence type="ECO:0000256" key="4">
    <source>
        <dbReference type="ARBA" id="ARBA00022679"/>
    </source>
</evidence>
<organism evidence="13 14">
    <name type="scientific">Garciella nitratireducens DSM 15102</name>
    <dbReference type="NCBI Taxonomy" id="1121911"/>
    <lineage>
        <taxon>Bacteria</taxon>
        <taxon>Bacillati</taxon>
        <taxon>Bacillota</taxon>
        <taxon>Clostridia</taxon>
        <taxon>Eubacteriales</taxon>
        <taxon>Eubacteriaceae</taxon>
        <taxon>Garciella</taxon>
    </lineage>
</organism>
<dbReference type="InterPro" id="IPR024932">
    <property type="entry name" value="ApbE"/>
</dbReference>